<feature type="compositionally biased region" description="Basic and acidic residues" evidence="1">
    <location>
        <begin position="11"/>
        <end position="26"/>
    </location>
</feature>
<reference evidence="2" key="1">
    <citation type="submission" date="2021-01" db="UniProtKB">
        <authorList>
            <consortium name="EnsemblMetazoa"/>
        </authorList>
    </citation>
    <scope>IDENTIFICATION</scope>
</reference>
<feature type="region of interest" description="Disordered" evidence="1">
    <location>
        <begin position="239"/>
        <end position="259"/>
    </location>
</feature>
<dbReference type="EnsemblMetazoa" id="CLYHEMT000043.1">
    <property type="protein sequence ID" value="CLYHEMP000043.1"/>
    <property type="gene ID" value="CLYHEMG000043"/>
</dbReference>
<dbReference type="AlphaFoldDB" id="A0A7M5UXJ5"/>
<dbReference type="Proteomes" id="UP000594262">
    <property type="component" value="Unplaced"/>
</dbReference>
<organism evidence="2 3">
    <name type="scientific">Clytia hemisphaerica</name>
    <dbReference type="NCBI Taxonomy" id="252671"/>
    <lineage>
        <taxon>Eukaryota</taxon>
        <taxon>Metazoa</taxon>
        <taxon>Cnidaria</taxon>
        <taxon>Hydrozoa</taxon>
        <taxon>Hydroidolina</taxon>
        <taxon>Leptothecata</taxon>
        <taxon>Obeliida</taxon>
        <taxon>Clytiidae</taxon>
        <taxon>Clytia</taxon>
    </lineage>
</organism>
<dbReference type="OrthoDB" id="10647922at2759"/>
<feature type="compositionally biased region" description="Polar residues" evidence="1">
    <location>
        <begin position="1"/>
        <end position="10"/>
    </location>
</feature>
<sequence length="390" mass="44620">MPSTTYNRNTTNRELRHREGAHSKPTKDMCKAFDKRFKNFTFTSLTPKLDTWEGSTIANDVFDEEYNIKHFKSTEEQLTWRLETWIDKCRIVQYDENGDPIINSSGKFHSAKRFRKQSESSSNGAFSKVRSFSLGRAFSKSIENLYKHHEVKIDTIVLPGDDEFEDEKLHYATESMAAARIAPSKSTNDLLCVETEKRRNNDSLKRRSIQSMGVLRNSSPIEQQVTPSKPKINKLLTSFAGKMKSAGKSSSKNKKNRNSMDFDAVLSENNNNSSFEEDRSRSNRLRPSVLDFVRNINSSKNNRMKTEADRRPHTIARSTSVVARPLPSPDYQSQTLFKTRRHNDSVKRVKTKTLNIRPHSTGPLTNGRVFFDPDSPITPDSPVRTDICDV</sequence>
<keyword evidence="3" id="KW-1185">Reference proteome</keyword>
<protein>
    <submittedName>
        <fullName evidence="2">Uncharacterized protein</fullName>
    </submittedName>
</protein>
<evidence type="ECO:0000256" key="1">
    <source>
        <dbReference type="SAM" id="MobiDB-lite"/>
    </source>
</evidence>
<evidence type="ECO:0000313" key="3">
    <source>
        <dbReference type="Proteomes" id="UP000594262"/>
    </source>
</evidence>
<name>A0A7M5UXJ5_9CNID</name>
<feature type="compositionally biased region" description="Low complexity" evidence="1">
    <location>
        <begin position="239"/>
        <end position="250"/>
    </location>
</feature>
<accession>A0A7M5UXJ5</accession>
<proteinExistence type="predicted"/>
<evidence type="ECO:0000313" key="2">
    <source>
        <dbReference type="EnsemblMetazoa" id="CLYHEMP000043.1"/>
    </source>
</evidence>
<feature type="region of interest" description="Disordered" evidence="1">
    <location>
        <begin position="1"/>
        <end position="26"/>
    </location>
</feature>